<dbReference type="PROSITE" id="PS51039">
    <property type="entry name" value="ZF_AN1"/>
    <property type="match status" value="2"/>
</dbReference>
<evidence type="ECO:0000313" key="9">
    <source>
        <dbReference type="Proteomes" id="UP001353858"/>
    </source>
</evidence>
<dbReference type="GO" id="GO:0005783">
    <property type="term" value="C:endoplasmic reticulum"/>
    <property type="evidence" value="ECO:0007669"/>
    <property type="project" value="TreeGrafter"/>
</dbReference>
<proteinExistence type="predicted"/>
<keyword evidence="1" id="KW-0479">Metal-binding</keyword>
<feature type="region of interest" description="Disordered" evidence="6">
    <location>
        <begin position="212"/>
        <end position="231"/>
    </location>
</feature>
<dbReference type="Pfam" id="PF01428">
    <property type="entry name" value="zf-AN1"/>
    <property type="match status" value="2"/>
</dbReference>
<dbReference type="Gene3D" id="4.10.1110.10">
    <property type="entry name" value="AN1-like Zinc finger"/>
    <property type="match status" value="2"/>
</dbReference>
<dbReference type="AlphaFoldDB" id="A0AAN7SL33"/>
<dbReference type="InterPro" id="IPR057357">
    <property type="entry name" value="Znf-C2H2_ZFAND2A/B"/>
</dbReference>
<dbReference type="InterPro" id="IPR003903">
    <property type="entry name" value="UIM_dom"/>
</dbReference>
<keyword evidence="9" id="KW-1185">Reference proteome</keyword>
<dbReference type="PANTHER" id="PTHR14677:SF20">
    <property type="entry name" value="ZINC FINGER AN1-TYPE CONTAINING 2A-RELATED"/>
    <property type="match status" value="1"/>
</dbReference>
<dbReference type="InterPro" id="IPR000058">
    <property type="entry name" value="Znf_AN1"/>
</dbReference>
<dbReference type="FunFam" id="4.10.1110.10:FF:000003">
    <property type="entry name" value="AN1-type zinc finger protein 2B isoform X1"/>
    <property type="match status" value="1"/>
</dbReference>
<dbReference type="SUPFAM" id="SSF118310">
    <property type="entry name" value="AN1-like Zinc finger"/>
    <property type="match status" value="2"/>
</dbReference>
<dbReference type="Pfam" id="PF25403">
    <property type="entry name" value="zf-C2H2_ZFAND2"/>
    <property type="match status" value="1"/>
</dbReference>
<protein>
    <recommendedName>
        <fullName evidence="7">AN1-type domain-containing protein</fullName>
    </recommendedName>
</protein>
<comment type="caution">
    <text evidence="8">The sequence shown here is derived from an EMBL/GenBank/DDBJ whole genome shotgun (WGS) entry which is preliminary data.</text>
</comment>
<gene>
    <name evidence="8" type="ORF">RN001_003928</name>
</gene>
<evidence type="ECO:0000256" key="2">
    <source>
        <dbReference type="ARBA" id="ARBA00022737"/>
    </source>
</evidence>
<keyword evidence="4" id="KW-0862">Zinc</keyword>
<evidence type="ECO:0000256" key="5">
    <source>
        <dbReference type="PROSITE-ProRule" id="PRU00449"/>
    </source>
</evidence>
<dbReference type="EMBL" id="JARPUR010000001">
    <property type="protein sequence ID" value="KAK4887657.1"/>
    <property type="molecule type" value="Genomic_DNA"/>
</dbReference>
<evidence type="ECO:0000256" key="4">
    <source>
        <dbReference type="ARBA" id="ARBA00022833"/>
    </source>
</evidence>
<organism evidence="8 9">
    <name type="scientific">Aquatica leii</name>
    <dbReference type="NCBI Taxonomy" id="1421715"/>
    <lineage>
        <taxon>Eukaryota</taxon>
        <taxon>Metazoa</taxon>
        <taxon>Ecdysozoa</taxon>
        <taxon>Arthropoda</taxon>
        <taxon>Hexapoda</taxon>
        <taxon>Insecta</taxon>
        <taxon>Pterygota</taxon>
        <taxon>Neoptera</taxon>
        <taxon>Endopterygota</taxon>
        <taxon>Coleoptera</taxon>
        <taxon>Polyphaga</taxon>
        <taxon>Elateriformia</taxon>
        <taxon>Elateroidea</taxon>
        <taxon>Lampyridae</taxon>
        <taxon>Luciolinae</taxon>
        <taxon>Aquatica</taxon>
    </lineage>
</organism>
<evidence type="ECO:0000256" key="1">
    <source>
        <dbReference type="ARBA" id="ARBA00022723"/>
    </source>
</evidence>
<feature type="domain" description="AN1-type" evidence="7">
    <location>
        <begin position="4"/>
        <end position="52"/>
    </location>
</feature>
<evidence type="ECO:0000259" key="7">
    <source>
        <dbReference type="PROSITE" id="PS51039"/>
    </source>
</evidence>
<feature type="domain" description="AN1-type" evidence="7">
    <location>
        <begin position="94"/>
        <end position="142"/>
    </location>
</feature>
<evidence type="ECO:0000256" key="3">
    <source>
        <dbReference type="ARBA" id="ARBA00022771"/>
    </source>
</evidence>
<feature type="compositionally biased region" description="Polar residues" evidence="6">
    <location>
        <begin position="212"/>
        <end position="222"/>
    </location>
</feature>
<keyword evidence="2" id="KW-0677">Repeat</keyword>
<dbReference type="Proteomes" id="UP001353858">
    <property type="component" value="Unassembled WGS sequence"/>
</dbReference>
<sequence>MELPGLGKHCSVSTCNKLDFLPIRCDACNQIYCDEHYQYAIHNCANAYKKNNQVPVCPLCNIPIPVQRGQAPDLAVGAHIDSDCQSDPARNNRKVFTNRCSSKGCKTKEVIPILCTECKDNFCLKHRHPTDHSCEGKLAAMRKRNLQASLSRQKQNQSTSNGTTFVSKVQGNMSDDEALARALALSMQETTISNKLTQEEIDLALARQLQASESGTTVGGSRNNRDRCNVS</sequence>
<accession>A0AAN7SL33</accession>
<dbReference type="GO" id="GO:0045047">
    <property type="term" value="P:protein targeting to ER"/>
    <property type="evidence" value="ECO:0007669"/>
    <property type="project" value="TreeGrafter"/>
</dbReference>
<dbReference type="GO" id="GO:0008270">
    <property type="term" value="F:zinc ion binding"/>
    <property type="evidence" value="ECO:0007669"/>
    <property type="project" value="UniProtKB-KW"/>
</dbReference>
<keyword evidence="3 5" id="KW-0863">Zinc-finger</keyword>
<evidence type="ECO:0000313" key="8">
    <source>
        <dbReference type="EMBL" id="KAK4887657.1"/>
    </source>
</evidence>
<reference evidence="9" key="1">
    <citation type="submission" date="2023-01" db="EMBL/GenBank/DDBJ databases">
        <title>Key to firefly adult light organ development and bioluminescence: homeobox transcription factors regulate luciferase expression and transportation to peroxisome.</title>
        <authorList>
            <person name="Fu X."/>
        </authorList>
    </citation>
    <scope>NUCLEOTIDE SEQUENCE [LARGE SCALE GENOMIC DNA]</scope>
</reference>
<dbReference type="SMART" id="SM00154">
    <property type="entry name" value="ZnF_AN1"/>
    <property type="match status" value="2"/>
</dbReference>
<dbReference type="PROSITE" id="PS50330">
    <property type="entry name" value="UIM"/>
    <property type="match status" value="1"/>
</dbReference>
<dbReference type="GO" id="GO:0043161">
    <property type="term" value="P:proteasome-mediated ubiquitin-dependent protein catabolic process"/>
    <property type="evidence" value="ECO:0007669"/>
    <property type="project" value="TreeGrafter"/>
</dbReference>
<feature type="region of interest" description="Disordered" evidence="6">
    <location>
        <begin position="147"/>
        <end position="170"/>
    </location>
</feature>
<name>A0AAN7SL33_9COLE</name>
<dbReference type="PANTHER" id="PTHR14677">
    <property type="entry name" value="ARSENITE INDUCUBLE RNA ASSOCIATED PROTEIN AIP-1-RELATED"/>
    <property type="match status" value="1"/>
</dbReference>
<dbReference type="Pfam" id="PF02809">
    <property type="entry name" value="UIM"/>
    <property type="match status" value="1"/>
</dbReference>
<dbReference type="InterPro" id="IPR035896">
    <property type="entry name" value="AN1-like_Znf"/>
</dbReference>
<evidence type="ECO:0000256" key="6">
    <source>
        <dbReference type="SAM" id="MobiDB-lite"/>
    </source>
</evidence>